<gene>
    <name evidence="2" type="ordered locus">Acid345_2752</name>
</gene>
<dbReference type="HOGENOM" id="CLU_1616854_0_0_0"/>
<accession>Q1IMZ7</accession>
<dbReference type="EMBL" id="CP000360">
    <property type="protein sequence ID" value="ABF41753.1"/>
    <property type="molecule type" value="Genomic_DNA"/>
</dbReference>
<organism evidence="2 3">
    <name type="scientific">Koribacter versatilis (strain Ellin345)</name>
    <dbReference type="NCBI Taxonomy" id="204669"/>
    <lineage>
        <taxon>Bacteria</taxon>
        <taxon>Pseudomonadati</taxon>
        <taxon>Acidobacteriota</taxon>
        <taxon>Terriglobia</taxon>
        <taxon>Terriglobales</taxon>
        <taxon>Candidatus Korobacteraceae</taxon>
        <taxon>Candidatus Korobacter</taxon>
    </lineage>
</organism>
<evidence type="ECO:0000256" key="1">
    <source>
        <dbReference type="SAM" id="SignalP"/>
    </source>
</evidence>
<dbReference type="EnsemblBacteria" id="ABF41753">
    <property type="protein sequence ID" value="ABF41753"/>
    <property type="gene ID" value="Acid345_2752"/>
</dbReference>
<reference evidence="2 3" key="1">
    <citation type="journal article" date="2009" name="Appl. Environ. Microbiol.">
        <title>Three genomes from the phylum Acidobacteria provide insight into the lifestyles of these microorganisms in soils.</title>
        <authorList>
            <person name="Ward N.L."/>
            <person name="Challacombe J.F."/>
            <person name="Janssen P.H."/>
            <person name="Henrissat B."/>
            <person name="Coutinho P.M."/>
            <person name="Wu M."/>
            <person name="Xie G."/>
            <person name="Haft D.H."/>
            <person name="Sait M."/>
            <person name="Badger J."/>
            <person name="Barabote R.D."/>
            <person name="Bradley B."/>
            <person name="Brettin T.S."/>
            <person name="Brinkac L.M."/>
            <person name="Bruce D."/>
            <person name="Creasy T."/>
            <person name="Daugherty S.C."/>
            <person name="Davidsen T.M."/>
            <person name="DeBoy R.T."/>
            <person name="Detter J.C."/>
            <person name="Dodson R.J."/>
            <person name="Durkin A.S."/>
            <person name="Ganapathy A."/>
            <person name="Gwinn-Giglio M."/>
            <person name="Han C.S."/>
            <person name="Khouri H."/>
            <person name="Kiss H."/>
            <person name="Kothari S.P."/>
            <person name="Madupu R."/>
            <person name="Nelson K.E."/>
            <person name="Nelson W.C."/>
            <person name="Paulsen I."/>
            <person name="Penn K."/>
            <person name="Ren Q."/>
            <person name="Rosovitz M.J."/>
            <person name="Selengut J.D."/>
            <person name="Shrivastava S."/>
            <person name="Sullivan S.A."/>
            <person name="Tapia R."/>
            <person name="Thompson L.S."/>
            <person name="Watkins K.L."/>
            <person name="Yang Q."/>
            <person name="Yu C."/>
            <person name="Zafar N."/>
            <person name="Zhou L."/>
            <person name="Kuske C.R."/>
        </authorList>
    </citation>
    <scope>NUCLEOTIDE SEQUENCE [LARGE SCALE GENOMIC DNA]</scope>
    <source>
        <strain evidence="2 3">Ellin345</strain>
    </source>
</reference>
<sequence length="164" mass="18127">MYRLLALTLLTAATAAAQIDVGYRLHSSEVPRASKQECATSPAQTYPCFADVTLGGTKFNVVAYDDRRLVRYLFTTDAAFSTKTGLHVGDWVEVDEKDVVLVPGWHICGPRTADGWRLVFGSDLDESEKQVTYEDGTPVNFIHTIESSPKRGKLRIVGFEKGEV</sequence>
<evidence type="ECO:0000313" key="3">
    <source>
        <dbReference type="Proteomes" id="UP000002432"/>
    </source>
</evidence>
<feature type="signal peptide" evidence="1">
    <location>
        <begin position="1"/>
        <end position="17"/>
    </location>
</feature>
<keyword evidence="3" id="KW-1185">Reference proteome</keyword>
<feature type="chain" id="PRO_5004191454" evidence="1">
    <location>
        <begin position="18"/>
        <end position="164"/>
    </location>
</feature>
<dbReference type="Proteomes" id="UP000002432">
    <property type="component" value="Chromosome"/>
</dbReference>
<keyword evidence="1" id="KW-0732">Signal</keyword>
<protein>
    <submittedName>
        <fullName evidence="2">Uncharacterized protein</fullName>
    </submittedName>
</protein>
<dbReference type="AlphaFoldDB" id="Q1IMZ7"/>
<name>Q1IMZ7_KORVE</name>
<dbReference type="KEGG" id="aba:Acid345_2752"/>
<evidence type="ECO:0000313" key="2">
    <source>
        <dbReference type="EMBL" id="ABF41753.1"/>
    </source>
</evidence>
<dbReference type="RefSeq" id="WP_011523554.1">
    <property type="nucleotide sequence ID" value="NC_008009.1"/>
</dbReference>
<proteinExistence type="predicted"/>